<dbReference type="AlphaFoldDB" id="A0A150B0T2"/>
<proteinExistence type="predicted"/>
<accession>A0A150B0T2</accession>
<dbReference type="Proteomes" id="UP000075591">
    <property type="component" value="Unassembled WGS sequence"/>
</dbReference>
<gene>
    <name evidence="1" type="ORF">AT274_08795</name>
</gene>
<sequence>MHEYNHLNEAGVGKVVIMYDLTKVNQPRIAIDKEAFIGNVDIRYSLTIPFLNRREGSSVGIILMNPSGANKDNSDDTVNKLIDFFYDYQIDGHQIKDISICNVLPVYASNTSSALKKIRSLNEANVLDRVQKVNEAKLAIATKGKRLIVVGWGIPEAKTIPHLLYYKEVLRIVDLLSILHKDDLYVFDIKNAISTFTENGDPRHAGRSVILKDLIKISVPELFGLG</sequence>
<comment type="caution">
    <text evidence="1">The sequence shown here is derived from an EMBL/GenBank/DDBJ whole genome shotgun (WGS) entry which is preliminary data.</text>
</comment>
<name>A0A150B0T2_BACCE</name>
<evidence type="ECO:0000313" key="2">
    <source>
        <dbReference type="Proteomes" id="UP000075591"/>
    </source>
</evidence>
<evidence type="ECO:0000313" key="1">
    <source>
        <dbReference type="EMBL" id="KXX93082.1"/>
    </source>
</evidence>
<evidence type="ECO:0008006" key="3">
    <source>
        <dbReference type="Google" id="ProtNLM"/>
    </source>
</evidence>
<protein>
    <recommendedName>
        <fullName evidence="3">DUF1643 domain-containing protein</fullName>
    </recommendedName>
</protein>
<reference evidence="1 2" key="1">
    <citation type="submission" date="2015-12" db="EMBL/GenBank/DDBJ databases">
        <title>Bacillus cereus Group isolate.</title>
        <authorList>
            <person name="Kovac J."/>
        </authorList>
    </citation>
    <scope>NUCLEOTIDE SEQUENCE [LARGE SCALE GENOMIC DNA]</scope>
    <source>
        <strain evidence="1 2">FSL W8-0275</strain>
    </source>
</reference>
<dbReference type="EMBL" id="LOMT01000109">
    <property type="protein sequence ID" value="KXX93082.1"/>
    <property type="molecule type" value="Genomic_DNA"/>
</dbReference>
<dbReference type="Pfam" id="PF07799">
    <property type="entry name" value="DUF1643"/>
    <property type="match status" value="1"/>
</dbReference>
<dbReference type="InterPro" id="IPR012441">
    <property type="entry name" value="DUF1643"/>
</dbReference>
<organism evidence="1 2">
    <name type="scientific">Bacillus cereus</name>
    <dbReference type="NCBI Taxonomy" id="1396"/>
    <lineage>
        <taxon>Bacteria</taxon>
        <taxon>Bacillati</taxon>
        <taxon>Bacillota</taxon>
        <taxon>Bacilli</taxon>
        <taxon>Bacillales</taxon>
        <taxon>Bacillaceae</taxon>
        <taxon>Bacillus</taxon>
        <taxon>Bacillus cereus group</taxon>
    </lineage>
</organism>